<evidence type="ECO:0000256" key="16">
    <source>
        <dbReference type="SAM" id="MobiDB-lite"/>
    </source>
</evidence>
<dbReference type="AlphaFoldDB" id="M2UCQ0"/>
<keyword evidence="11" id="KW-0482">Metalloprotease</keyword>
<feature type="domain" description="UBZ4-type" evidence="17">
    <location>
        <begin position="327"/>
        <end position="351"/>
    </location>
</feature>
<dbReference type="STRING" id="701091.M2UCQ0"/>
<dbReference type="GO" id="GO:0006508">
    <property type="term" value="P:proteolysis"/>
    <property type="evidence" value="ECO:0007669"/>
    <property type="project" value="UniProtKB-KW"/>
</dbReference>
<evidence type="ECO:0000256" key="7">
    <source>
        <dbReference type="ARBA" id="ARBA00022763"/>
    </source>
</evidence>
<dbReference type="PANTHER" id="PTHR21220">
    <property type="entry name" value="DNA-DEPENDENT METALLOPROTEASE SPRTN"/>
    <property type="match status" value="1"/>
</dbReference>
<feature type="compositionally biased region" description="Basic and acidic residues" evidence="16">
    <location>
        <begin position="268"/>
        <end position="278"/>
    </location>
</feature>
<feature type="region of interest" description="Disordered" evidence="16">
    <location>
        <begin position="219"/>
        <end position="318"/>
    </location>
</feature>
<evidence type="ECO:0000256" key="5">
    <source>
        <dbReference type="ARBA" id="ARBA00022670"/>
    </source>
</evidence>
<dbReference type="Pfam" id="PF22934">
    <property type="entry name" value="SPRTN_ZBD"/>
    <property type="match status" value="1"/>
</dbReference>
<evidence type="ECO:0000256" key="14">
    <source>
        <dbReference type="ARBA" id="ARBA00030396"/>
    </source>
</evidence>
<dbReference type="Pfam" id="PF10263">
    <property type="entry name" value="SprT-like"/>
    <property type="match status" value="1"/>
</dbReference>
<dbReference type="GO" id="GO:0003697">
    <property type="term" value="F:single-stranded DNA binding"/>
    <property type="evidence" value="ECO:0007669"/>
    <property type="project" value="InterPro"/>
</dbReference>
<comment type="similarity">
    <text evidence="3">Belongs to the Spartan family.</text>
</comment>
<evidence type="ECO:0000256" key="1">
    <source>
        <dbReference type="ARBA" id="ARBA00004123"/>
    </source>
</evidence>
<evidence type="ECO:0000256" key="13">
    <source>
        <dbReference type="ARBA" id="ARBA00023242"/>
    </source>
</evidence>
<evidence type="ECO:0000313" key="19">
    <source>
        <dbReference type="Proteomes" id="UP000016936"/>
    </source>
</evidence>
<sequence length="351" mass="39018">MPPTDEDAALHAIAALDPPSPAQLSAQHAIAAILHNGEPFVDVHALFALYDALYFRNLLLSRVEVLWSSRLTLCAGICELSKDAQTGRWSRIRLKLSSPLLQYRPRSDTINTLLHEAIHAYFFITTSWTHSRADGGTGHGRGFQLLADALNNHGNYHITIYHSFHDEVDSYRTHVWKCNGPCQTQPPYFGLVKRSMNRAPGQSDPWWVKHQAECGGTYTKIQEPAPTKKQLQAMSTKERAGRQKNKLDNWITAGPAKQAQTNASTSDDPIHLSDDKPRPASSHTNKPKDAVVENLVSSPSRSTALDTGHKRPPSLQEHDSAMHKKLLIECPICNLTMAEADINQHLDVAHC</sequence>
<dbReference type="OrthoDB" id="5236983at2759"/>
<reference evidence="19" key="2">
    <citation type="journal article" date="2013" name="PLoS Genet.">
        <title>Comparative genome structure, secondary metabolite, and effector coding capacity across Cochliobolus pathogens.</title>
        <authorList>
            <person name="Condon B.J."/>
            <person name="Leng Y."/>
            <person name="Wu D."/>
            <person name="Bushley K.E."/>
            <person name="Ohm R.A."/>
            <person name="Otillar R."/>
            <person name="Martin J."/>
            <person name="Schackwitz W."/>
            <person name="Grimwood J."/>
            <person name="MohdZainudin N."/>
            <person name="Xue C."/>
            <person name="Wang R."/>
            <person name="Manning V.A."/>
            <person name="Dhillon B."/>
            <person name="Tu Z.J."/>
            <person name="Steffenson B.J."/>
            <person name="Salamov A."/>
            <person name="Sun H."/>
            <person name="Lowry S."/>
            <person name="LaButti K."/>
            <person name="Han J."/>
            <person name="Copeland A."/>
            <person name="Lindquist E."/>
            <person name="Barry K."/>
            <person name="Schmutz J."/>
            <person name="Baker S.E."/>
            <person name="Ciuffetti L.M."/>
            <person name="Grigoriev I.V."/>
            <person name="Zhong S."/>
            <person name="Turgeon B.G."/>
        </authorList>
    </citation>
    <scope>NUCLEOTIDE SEQUENCE [LARGE SCALE GENOMIC DNA]</scope>
    <source>
        <strain evidence="19">C5 / ATCC 48332 / race O</strain>
    </source>
</reference>
<dbReference type="PROSITE" id="PS51908">
    <property type="entry name" value="ZF_UBZ4"/>
    <property type="match status" value="1"/>
</dbReference>
<dbReference type="GO" id="GO:0031593">
    <property type="term" value="F:polyubiquitin modification-dependent protein binding"/>
    <property type="evidence" value="ECO:0007669"/>
    <property type="project" value="TreeGrafter"/>
</dbReference>
<dbReference type="EMBL" id="KB445576">
    <property type="protein sequence ID" value="EMD91476.1"/>
    <property type="molecule type" value="Genomic_DNA"/>
</dbReference>
<keyword evidence="4" id="KW-0158">Chromosome</keyword>
<evidence type="ECO:0000256" key="4">
    <source>
        <dbReference type="ARBA" id="ARBA00022454"/>
    </source>
</evidence>
<keyword evidence="12 15" id="KW-0234">DNA repair</keyword>
<name>M2UCQ0_COCH5</name>
<dbReference type="InterPro" id="IPR055220">
    <property type="entry name" value="SPRTN_ZBD"/>
</dbReference>
<evidence type="ECO:0000313" key="18">
    <source>
        <dbReference type="EMBL" id="EMD91476.1"/>
    </source>
</evidence>
<gene>
    <name evidence="18" type="ORF">COCHEDRAFT_1136055</name>
</gene>
<reference evidence="18 19" key="1">
    <citation type="journal article" date="2012" name="PLoS Pathog.">
        <title>Diverse lifestyles and strategies of plant pathogenesis encoded in the genomes of eighteen Dothideomycetes fungi.</title>
        <authorList>
            <person name="Ohm R.A."/>
            <person name="Feau N."/>
            <person name="Henrissat B."/>
            <person name="Schoch C.L."/>
            <person name="Horwitz B.A."/>
            <person name="Barry K.W."/>
            <person name="Condon B.J."/>
            <person name="Copeland A.C."/>
            <person name="Dhillon B."/>
            <person name="Glaser F."/>
            <person name="Hesse C.N."/>
            <person name="Kosti I."/>
            <person name="LaButti K."/>
            <person name="Lindquist E.A."/>
            <person name="Lucas S."/>
            <person name="Salamov A.A."/>
            <person name="Bradshaw R.E."/>
            <person name="Ciuffetti L."/>
            <person name="Hamelin R.C."/>
            <person name="Kema G.H.J."/>
            <person name="Lawrence C."/>
            <person name="Scott J.A."/>
            <person name="Spatafora J.W."/>
            <person name="Turgeon B.G."/>
            <person name="de Wit P.J.G.M."/>
            <person name="Zhong S."/>
            <person name="Goodwin S.B."/>
            <person name="Grigoriev I.V."/>
        </authorList>
    </citation>
    <scope>NUCLEOTIDE SEQUENCE [LARGE SCALE GENOMIC DNA]</scope>
    <source>
        <strain evidence="19">C5 / ATCC 48332 / race O</strain>
    </source>
</reference>
<evidence type="ECO:0000256" key="12">
    <source>
        <dbReference type="ARBA" id="ARBA00023204"/>
    </source>
</evidence>
<dbReference type="InterPro" id="IPR044245">
    <property type="entry name" value="Spartan"/>
</dbReference>
<dbReference type="eggNOG" id="KOG3931">
    <property type="taxonomic scope" value="Eukaryota"/>
</dbReference>
<comment type="subcellular location">
    <subcellularLocation>
        <location evidence="2">Chromosome</location>
    </subcellularLocation>
    <subcellularLocation>
        <location evidence="1">Nucleus</location>
    </subcellularLocation>
</comment>
<evidence type="ECO:0000256" key="10">
    <source>
        <dbReference type="ARBA" id="ARBA00022833"/>
    </source>
</evidence>
<dbReference type="InterPro" id="IPR006640">
    <property type="entry name" value="SprT-like_domain"/>
</dbReference>
<dbReference type="GO" id="GO:0005634">
    <property type="term" value="C:nucleus"/>
    <property type="evidence" value="ECO:0007669"/>
    <property type="project" value="UniProtKB-SubCell"/>
</dbReference>
<keyword evidence="10" id="KW-0862">Zinc</keyword>
<dbReference type="OMA" id="CQTQPPY"/>
<accession>M2UCQ0</accession>
<organism evidence="18 19">
    <name type="scientific">Cochliobolus heterostrophus (strain C5 / ATCC 48332 / race O)</name>
    <name type="common">Southern corn leaf blight fungus</name>
    <name type="synonym">Bipolaris maydis</name>
    <dbReference type="NCBI Taxonomy" id="701091"/>
    <lineage>
        <taxon>Eukaryota</taxon>
        <taxon>Fungi</taxon>
        <taxon>Dikarya</taxon>
        <taxon>Ascomycota</taxon>
        <taxon>Pezizomycotina</taxon>
        <taxon>Dothideomycetes</taxon>
        <taxon>Pleosporomycetidae</taxon>
        <taxon>Pleosporales</taxon>
        <taxon>Pleosporineae</taxon>
        <taxon>Pleosporaceae</taxon>
        <taxon>Bipolaris</taxon>
    </lineage>
</organism>
<keyword evidence="8 15" id="KW-0863">Zinc-finger</keyword>
<dbReference type="HOGENOM" id="CLU_019426_0_0_1"/>
<keyword evidence="19" id="KW-1185">Reference proteome</keyword>
<keyword evidence="5" id="KW-0645">Protease</keyword>
<evidence type="ECO:0000259" key="17">
    <source>
        <dbReference type="PROSITE" id="PS51908"/>
    </source>
</evidence>
<dbReference type="GO" id="GO:0005694">
    <property type="term" value="C:chromosome"/>
    <property type="evidence" value="ECO:0007669"/>
    <property type="project" value="UniProtKB-SubCell"/>
</dbReference>
<keyword evidence="6" id="KW-0479">Metal-binding</keyword>
<keyword evidence="9" id="KW-0378">Hydrolase</keyword>
<dbReference type="SMART" id="SM00734">
    <property type="entry name" value="ZnF_Rad18"/>
    <property type="match status" value="1"/>
</dbReference>
<evidence type="ECO:0000256" key="15">
    <source>
        <dbReference type="PROSITE-ProRule" id="PRU01256"/>
    </source>
</evidence>
<evidence type="ECO:0000256" key="8">
    <source>
        <dbReference type="ARBA" id="ARBA00022771"/>
    </source>
</evidence>
<dbReference type="GO" id="GO:0004222">
    <property type="term" value="F:metalloendopeptidase activity"/>
    <property type="evidence" value="ECO:0007669"/>
    <property type="project" value="InterPro"/>
</dbReference>
<feature type="compositionally biased region" description="Polar residues" evidence="16">
    <location>
        <begin position="258"/>
        <end position="267"/>
    </location>
</feature>
<evidence type="ECO:0000256" key="6">
    <source>
        <dbReference type="ARBA" id="ARBA00022723"/>
    </source>
</evidence>
<evidence type="ECO:0000256" key="9">
    <source>
        <dbReference type="ARBA" id="ARBA00022801"/>
    </source>
</evidence>
<dbReference type="Gene3D" id="3.30.160.60">
    <property type="entry name" value="Classic Zinc Finger"/>
    <property type="match status" value="1"/>
</dbReference>
<feature type="compositionally biased region" description="Polar residues" evidence="16">
    <location>
        <begin position="295"/>
        <end position="305"/>
    </location>
</feature>
<keyword evidence="7 15" id="KW-0227">DNA damage</keyword>
<evidence type="ECO:0000256" key="3">
    <source>
        <dbReference type="ARBA" id="ARBA00010724"/>
    </source>
</evidence>
<dbReference type="Proteomes" id="UP000016936">
    <property type="component" value="Unassembled WGS sequence"/>
</dbReference>
<evidence type="ECO:0000256" key="2">
    <source>
        <dbReference type="ARBA" id="ARBA00004286"/>
    </source>
</evidence>
<proteinExistence type="inferred from homology"/>
<dbReference type="PANTHER" id="PTHR21220:SF0">
    <property type="entry name" value="DNA-DEPENDENT METALLOPROTEASE SPRTN"/>
    <property type="match status" value="1"/>
</dbReference>
<dbReference type="SMART" id="SM00731">
    <property type="entry name" value="SprT"/>
    <property type="match status" value="1"/>
</dbReference>
<dbReference type="GO" id="GO:0006281">
    <property type="term" value="P:DNA repair"/>
    <property type="evidence" value="ECO:0007669"/>
    <property type="project" value="UniProtKB-KW"/>
</dbReference>
<dbReference type="GO" id="GO:0008270">
    <property type="term" value="F:zinc ion binding"/>
    <property type="evidence" value="ECO:0007669"/>
    <property type="project" value="UniProtKB-KW"/>
</dbReference>
<dbReference type="InterPro" id="IPR006642">
    <property type="entry name" value="Rad18_UBZ4"/>
</dbReference>
<keyword evidence="13" id="KW-0539">Nucleus</keyword>
<feature type="compositionally biased region" description="Basic and acidic residues" evidence="16">
    <location>
        <begin position="236"/>
        <end position="247"/>
    </location>
</feature>
<protein>
    <recommendedName>
        <fullName evidence="14">Protein with SprT-like domain at the N terminus</fullName>
    </recommendedName>
</protein>
<evidence type="ECO:0000256" key="11">
    <source>
        <dbReference type="ARBA" id="ARBA00023049"/>
    </source>
</evidence>